<protein>
    <recommendedName>
        <fullName evidence="3">Copper chaperone PCu(A)C</fullName>
    </recommendedName>
</protein>
<dbReference type="InterPro" id="IPR036182">
    <property type="entry name" value="PCuAC_sf"/>
</dbReference>
<gene>
    <name evidence="1" type="ORF">GGR16_000543</name>
</gene>
<evidence type="ECO:0000313" key="2">
    <source>
        <dbReference type="Proteomes" id="UP000577362"/>
    </source>
</evidence>
<reference evidence="1 2" key="1">
    <citation type="submission" date="2020-08" db="EMBL/GenBank/DDBJ databases">
        <title>Genomic Encyclopedia of Type Strains, Phase IV (KMG-IV): sequencing the most valuable type-strain genomes for metagenomic binning, comparative biology and taxonomic classification.</title>
        <authorList>
            <person name="Goeker M."/>
        </authorList>
    </citation>
    <scope>NUCLEOTIDE SEQUENCE [LARGE SCALE GENOMIC DNA]</scope>
    <source>
        <strain evidence="1 2">DSM 103737</strain>
    </source>
</reference>
<organism evidence="1 2">
    <name type="scientific">Chelatococcus caeni</name>
    <dbReference type="NCBI Taxonomy" id="1348468"/>
    <lineage>
        <taxon>Bacteria</taxon>
        <taxon>Pseudomonadati</taxon>
        <taxon>Pseudomonadota</taxon>
        <taxon>Alphaproteobacteria</taxon>
        <taxon>Hyphomicrobiales</taxon>
        <taxon>Chelatococcaceae</taxon>
        <taxon>Chelatococcus</taxon>
    </lineage>
</organism>
<dbReference type="Proteomes" id="UP000577362">
    <property type="component" value="Unassembled WGS sequence"/>
</dbReference>
<evidence type="ECO:0000313" key="1">
    <source>
        <dbReference type="EMBL" id="MBB4015537.1"/>
    </source>
</evidence>
<dbReference type="InterPro" id="IPR006311">
    <property type="entry name" value="TAT_signal"/>
</dbReference>
<dbReference type="AlphaFoldDB" id="A0A840BZ54"/>
<dbReference type="EMBL" id="JACIEN010000001">
    <property type="protein sequence ID" value="MBB4015537.1"/>
    <property type="molecule type" value="Genomic_DNA"/>
</dbReference>
<keyword evidence="2" id="KW-1185">Reference proteome</keyword>
<dbReference type="PROSITE" id="PS51318">
    <property type="entry name" value="TAT"/>
    <property type="match status" value="1"/>
</dbReference>
<dbReference type="PANTHER" id="PTHR36302:SF1">
    <property type="entry name" value="COPPER CHAPERONE PCU(A)C"/>
    <property type="match status" value="1"/>
</dbReference>
<dbReference type="InterPro" id="IPR007410">
    <property type="entry name" value="LpqE-like"/>
</dbReference>
<dbReference type="Gene3D" id="2.60.40.1890">
    <property type="entry name" value="PCu(A)C copper chaperone"/>
    <property type="match status" value="1"/>
</dbReference>
<dbReference type="Pfam" id="PF04314">
    <property type="entry name" value="PCuAC"/>
    <property type="match status" value="1"/>
</dbReference>
<name>A0A840BZ54_9HYPH</name>
<proteinExistence type="predicted"/>
<accession>A0A840BZ54</accession>
<sequence>MTSLSRAGLAAHPTPSRRRFLVGAAVLAVGLAALPSFFSGPVSAHGYKAGALKIGHPWSRATPANAPVAGGFMTIENTGDMDDRLVAVSAEISPRGEIHEMKMEGDVMKMSQLPDGLVIKAGETVKLAPGGYHLMFMPLQRQLKEGEAFKGELVFEKAGKVAVEFKVEGIGARGDGKADAHKSHTTH</sequence>
<evidence type="ECO:0008006" key="3">
    <source>
        <dbReference type="Google" id="ProtNLM"/>
    </source>
</evidence>
<dbReference type="PANTHER" id="PTHR36302">
    <property type="entry name" value="BLR7088 PROTEIN"/>
    <property type="match status" value="1"/>
</dbReference>
<dbReference type="RefSeq" id="WP_183315641.1">
    <property type="nucleotide sequence ID" value="NZ_JACIEN010000001.1"/>
</dbReference>
<dbReference type="NCBIfam" id="TIGR01409">
    <property type="entry name" value="TAT_signal_seq"/>
    <property type="match status" value="1"/>
</dbReference>
<comment type="caution">
    <text evidence="1">The sequence shown here is derived from an EMBL/GenBank/DDBJ whole genome shotgun (WGS) entry which is preliminary data.</text>
</comment>
<dbReference type="InterPro" id="IPR058248">
    <property type="entry name" value="Lxx211020-like"/>
</dbReference>
<dbReference type="InterPro" id="IPR019546">
    <property type="entry name" value="TAT_signal_bac_arc"/>
</dbReference>
<dbReference type="SUPFAM" id="SSF110087">
    <property type="entry name" value="DR1885-like metal-binding protein"/>
    <property type="match status" value="1"/>
</dbReference>